<dbReference type="InterPro" id="IPR018247">
    <property type="entry name" value="EF_Hand_1_Ca_BS"/>
</dbReference>
<keyword evidence="2" id="KW-0732">Signal</keyword>
<organism evidence="4 5">
    <name type="scientific">Candidatus Contendobacter odensis Run_B_J11</name>
    <dbReference type="NCBI Taxonomy" id="1400861"/>
    <lineage>
        <taxon>Bacteria</taxon>
        <taxon>Pseudomonadati</taxon>
        <taxon>Pseudomonadota</taxon>
        <taxon>Gammaproteobacteria</taxon>
        <taxon>Candidatus Competibacteraceae</taxon>
        <taxon>Candidatus Contendibacter</taxon>
    </lineage>
</organism>
<accession>A0A7U7G8Z0</accession>
<feature type="signal peptide" evidence="2">
    <location>
        <begin position="1"/>
        <end position="18"/>
    </location>
</feature>
<comment type="caution">
    <text evidence="4">The sequence shown here is derived from an EMBL/GenBank/DDBJ whole genome shotgun (WGS) entry which is preliminary data.</text>
</comment>
<dbReference type="AlphaFoldDB" id="A0A7U7G8Z0"/>
<feature type="domain" description="EF-hand" evidence="3">
    <location>
        <begin position="48"/>
        <end position="74"/>
    </location>
</feature>
<dbReference type="RefSeq" id="WP_034430429.1">
    <property type="nucleotide sequence ID" value="NZ_CBTK010000024.1"/>
</dbReference>
<dbReference type="EMBL" id="CBTK010000024">
    <property type="protein sequence ID" value="CDH43397.1"/>
    <property type="molecule type" value="Genomic_DNA"/>
</dbReference>
<evidence type="ECO:0000313" key="4">
    <source>
        <dbReference type="EMBL" id="CDH43397.1"/>
    </source>
</evidence>
<dbReference type="Pfam" id="PF13202">
    <property type="entry name" value="EF-hand_5"/>
    <property type="match status" value="2"/>
</dbReference>
<feature type="region of interest" description="Disordered" evidence="1">
    <location>
        <begin position="73"/>
        <end position="114"/>
    </location>
</feature>
<evidence type="ECO:0000259" key="3">
    <source>
        <dbReference type="PROSITE" id="PS50222"/>
    </source>
</evidence>
<evidence type="ECO:0000256" key="1">
    <source>
        <dbReference type="SAM" id="MobiDB-lite"/>
    </source>
</evidence>
<dbReference type="GO" id="GO:0005509">
    <property type="term" value="F:calcium ion binding"/>
    <property type="evidence" value="ECO:0007669"/>
    <property type="project" value="InterPro"/>
</dbReference>
<dbReference type="InterPro" id="IPR011992">
    <property type="entry name" value="EF-hand-dom_pair"/>
</dbReference>
<dbReference type="OrthoDB" id="6106455at2"/>
<protein>
    <recommendedName>
        <fullName evidence="3">EF-hand domain-containing protein</fullName>
    </recommendedName>
</protein>
<name>A0A7U7G8Z0_9GAMM</name>
<dbReference type="SUPFAM" id="SSF47473">
    <property type="entry name" value="EF-hand"/>
    <property type="match status" value="1"/>
</dbReference>
<dbReference type="Gene3D" id="1.10.238.10">
    <property type="entry name" value="EF-hand"/>
    <property type="match status" value="1"/>
</dbReference>
<gene>
    <name evidence="4" type="ORF">BN874_120048</name>
</gene>
<proteinExistence type="predicted"/>
<dbReference type="Proteomes" id="UP000019184">
    <property type="component" value="Unassembled WGS sequence"/>
</dbReference>
<reference evidence="4 5" key="1">
    <citation type="journal article" date="2014" name="ISME J.">
        <title>Candidatus Competibacter-lineage genomes retrieved from metagenomes reveal functional metabolic diversity.</title>
        <authorList>
            <person name="McIlroy S.J."/>
            <person name="Albertsen M."/>
            <person name="Andresen E.K."/>
            <person name="Saunders A.M."/>
            <person name="Kristiansen R."/>
            <person name="Stokholm-Bjerregaard M."/>
            <person name="Nielsen K.L."/>
            <person name="Nielsen P.H."/>
        </authorList>
    </citation>
    <scope>NUCLEOTIDE SEQUENCE [LARGE SCALE GENOMIC DNA]</scope>
    <source>
        <strain evidence="4 5">Run_B_J11</strain>
    </source>
</reference>
<feature type="chain" id="PRO_5031153612" description="EF-hand domain-containing protein" evidence="2">
    <location>
        <begin position="19"/>
        <end position="114"/>
    </location>
</feature>
<dbReference type="PROSITE" id="PS00018">
    <property type="entry name" value="EF_HAND_1"/>
    <property type="match status" value="1"/>
</dbReference>
<sequence>MRIILLSILLLVAFSAFAATPLTFEEVDTDGDGLVSADEAASVEGLDFNAADGDNDGTLSVDEYDIAIETLHPPATTLPPAEPALIIPSSPAAPTPSVPPTVSTPVPSPNAPKP</sequence>
<dbReference type="PROSITE" id="PS50222">
    <property type="entry name" value="EF_HAND_2"/>
    <property type="match status" value="1"/>
</dbReference>
<evidence type="ECO:0000256" key="2">
    <source>
        <dbReference type="SAM" id="SignalP"/>
    </source>
</evidence>
<dbReference type="InterPro" id="IPR002048">
    <property type="entry name" value="EF_hand_dom"/>
</dbReference>
<evidence type="ECO:0000313" key="5">
    <source>
        <dbReference type="Proteomes" id="UP000019184"/>
    </source>
</evidence>
<keyword evidence="5" id="KW-1185">Reference proteome</keyword>